<feature type="domain" description="Sulfatase-modifying factor enzyme-like" evidence="2">
    <location>
        <begin position="2"/>
        <end position="315"/>
    </location>
</feature>
<sequence>MTDFIRIEGGQFLMGSNHHYPEEAPQHHAEVDPFELATTSVTNVEFAAFVEATGYITVAERTVAPFSFPGAGDLEPGSLVFTPTDGPVDLREWQQWWHWVPGTSWKHPFGPTSDIAGKEDHAVVQVSYEDAYRYCEWAKARLPTEAEWELACRGGLEGATYAWGEAPNNGNLANSWQGSFPYENRGARGWAYTAPVGTFPPNRFGLYEMTGNVWEWTSSNWTPSHKDLSSHADDARDHSSSDVMTSMNCCSPTSNRSNATGSRGTLPSSSPAQRSRVVKGGSHLCSPDYCLRYRPAARSPQTEDSATTHIGFRLAHDL</sequence>
<evidence type="ECO:0000259" key="2">
    <source>
        <dbReference type="Pfam" id="PF03781"/>
    </source>
</evidence>
<dbReference type="PANTHER" id="PTHR23150">
    <property type="entry name" value="SULFATASE MODIFYING FACTOR 1, 2"/>
    <property type="match status" value="1"/>
</dbReference>
<dbReference type="RefSeq" id="WP_180957430.1">
    <property type="nucleotide sequence ID" value="NZ_FXZI01000006.1"/>
</dbReference>
<evidence type="ECO:0000256" key="1">
    <source>
        <dbReference type="SAM" id="MobiDB-lite"/>
    </source>
</evidence>
<dbReference type="InterPro" id="IPR016187">
    <property type="entry name" value="CTDL_fold"/>
</dbReference>
<dbReference type="PANTHER" id="PTHR23150:SF19">
    <property type="entry name" value="FORMYLGLYCINE-GENERATING ENZYME"/>
    <property type="match status" value="1"/>
</dbReference>
<accession>A0A2H1JU78</accession>
<dbReference type="GO" id="GO:0120147">
    <property type="term" value="F:formylglycine-generating oxidase activity"/>
    <property type="evidence" value="ECO:0007669"/>
    <property type="project" value="TreeGrafter"/>
</dbReference>
<dbReference type="SUPFAM" id="SSF56436">
    <property type="entry name" value="C-type lectin-like"/>
    <property type="match status" value="1"/>
</dbReference>
<dbReference type="InterPro" id="IPR042095">
    <property type="entry name" value="SUMF_sf"/>
</dbReference>
<proteinExistence type="predicted"/>
<organism evidence="3 4">
    <name type="scientific">Brevibacterium aurantiacum</name>
    <dbReference type="NCBI Taxonomy" id="273384"/>
    <lineage>
        <taxon>Bacteria</taxon>
        <taxon>Bacillati</taxon>
        <taxon>Actinomycetota</taxon>
        <taxon>Actinomycetes</taxon>
        <taxon>Micrococcales</taxon>
        <taxon>Brevibacteriaceae</taxon>
        <taxon>Brevibacterium</taxon>
    </lineage>
</organism>
<dbReference type="InterPro" id="IPR051043">
    <property type="entry name" value="Sulfatase_Mod_Factor_Kinase"/>
</dbReference>
<dbReference type="Gene3D" id="3.90.1580.10">
    <property type="entry name" value="paralog of FGE (formylglycine-generating enzyme)"/>
    <property type="match status" value="1"/>
</dbReference>
<evidence type="ECO:0000313" key="3">
    <source>
        <dbReference type="EMBL" id="SMX91019.1"/>
    </source>
</evidence>
<gene>
    <name evidence="3" type="ORF">BAURA86_02073</name>
</gene>
<dbReference type="Pfam" id="PF03781">
    <property type="entry name" value="FGE-sulfatase"/>
    <property type="match status" value="1"/>
</dbReference>
<dbReference type="EMBL" id="FXZI01000006">
    <property type="protein sequence ID" value="SMX91019.1"/>
    <property type="molecule type" value="Genomic_DNA"/>
</dbReference>
<feature type="region of interest" description="Disordered" evidence="1">
    <location>
        <begin position="225"/>
        <end position="281"/>
    </location>
</feature>
<feature type="compositionally biased region" description="Polar residues" evidence="1">
    <location>
        <begin position="243"/>
        <end position="273"/>
    </location>
</feature>
<reference evidence="3 4" key="1">
    <citation type="submission" date="2017-03" db="EMBL/GenBank/DDBJ databases">
        <authorList>
            <person name="Afonso C.L."/>
            <person name="Miller P.J."/>
            <person name="Scott M.A."/>
            <person name="Spackman E."/>
            <person name="Goraichik I."/>
            <person name="Dimitrov K.M."/>
            <person name="Suarez D.L."/>
            <person name="Swayne D.E."/>
        </authorList>
    </citation>
    <scope>NUCLEOTIDE SEQUENCE [LARGE SCALE GENOMIC DNA]</scope>
    <source>
        <strain evidence="4">8(6)</strain>
    </source>
</reference>
<dbReference type="AlphaFoldDB" id="A0A2H1JU78"/>
<dbReference type="InterPro" id="IPR005532">
    <property type="entry name" value="SUMF_dom"/>
</dbReference>
<feature type="compositionally biased region" description="Basic and acidic residues" evidence="1">
    <location>
        <begin position="225"/>
        <end position="240"/>
    </location>
</feature>
<name>A0A2H1JU78_BREAU</name>
<dbReference type="Proteomes" id="UP000234300">
    <property type="component" value="Unassembled WGS sequence"/>
</dbReference>
<protein>
    <submittedName>
        <fullName evidence="3">Formylglycine-generating enzyme, required for sulfatase activity, contains SUMF1/FGE domain</fullName>
    </submittedName>
</protein>
<evidence type="ECO:0000313" key="4">
    <source>
        <dbReference type="Proteomes" id="UP000234300"/>
    </source>
</evidence>